<reference evidence="1 2" key="1">
    <citation type="journal article" date="2019" name="Nat. Ecol. Evol.">
        <title>Megaphylogeny resolves global patterns of mushroom evolution.</title>
        <authorList>
            <person name="Varga T."/>
            <person name="Krizsan K."/>
            <person name="Foldi C."/>
            <person name="Dima B."/>
            <person name="Sanchez-Garcia M."/>
            <person name="Sanchez-Ramirez S."/>
            <person name="Szollosi G.J."/>
            <person name="Szarkandi J.G."/>
            <person name="Papp V."/>
            <person name="Albert L."/>
            <person name="Andreopoulos W."/>
            <person name="Angelini C."/>
            <person name="Antonin V."/>
            <person name="Barry K.W."/>
            <person name="Bougher N.L."/>
            <person name="Buchanan P."/>
            <person name="Buyck B."/>
            <person name="Bense V."/>
            <person name="Catcheside P."/>
            <person name="Chovatia M."/>
            <person name="Cooper J."/>
            <person name="Damon W."/>
            <person name="Desjardin D."/>
            <person name="Finy P."/>
            <person name="Geml J."/>
            <person name="Haridas S."/>
            <person name="Hughes K."/>
            <person name="Justo A."/>
            <person name="Karasinski D."/>
            <person name="Kautmanova I."/>
            <person name="Kiss B."/>
            <person name="Kocsube S."/>
            <person name="Kotiranta H."/>
            <person name="LaButti K.M."/>
            <person name="Lechner B.E."/>
            <person name="Liimatainen K."/>
            <person name="Lipzen A."/>
            <person name="Lukacs Z."/>
            <person name="Mihaltcheva S."/>
            <person name="Morgado L.N."/>
            <person name="Niskanen T."/>
            <person name="Noordeloos M.E."/>
            <person name="Ohm R.A."/>
            <person name="Ortiz-Santana B."/>
            <person name="Ovrebo C."/>
            <person name="Racz N."/>
            <person name="Riley R."/>
            <person name="Savchenko A."/>
            <person name="Shiryaev A."/>
            <person name="Soop K."/>
            <person name="Spirin V."/>
            <person name="Szebenyi C."/>
            <person name="Tomsovsky M."/>
            <person name="Tulloss R.E."/>
            <person name="Uehling J."/>
            <person name="Grigoriev I.V."/>
            <person name="Vagvolgyi C."/>
            <person name="Papp T."/>
            <person name="Martin F.M."/>
            <person name="Miettinen O."/>
            <person name="Hibbett D.S."/>
            <person name="Nagy L.G."/>
        </authorList>
    </citation>
    <scope>NUCLEOTIDE SEQUENCE [LARGE SCALE GENOMIC DNA]</scope>
    <source>
        <strain evidence="1 2">NL-1719</strain>
    </source>
</reference>
<evidence type="ECO:0000313" key="2">
    <source>
        <dbReference type="Proteomes" id="UP000308600"/>
    </source>
</evidence>
<evidence type="ECO:0000313" key="1">
    <source>
        <dbReference type="EMBL" id="TFK71718.1"/>
    </source>
</evidence>
<dbReference type="Proteomes" id="UP000308600">
    <property type="component" value="Unassembled WGS sequence"/>
</dbReference>
<sequence>MPTAAPGDKDKDLIRFPPFPIAPEGVAIIPFGDWLETGIQIFSTRSSVKKTEGDKNEAQDLLDDDIEVDGLGIPTIELSKKHDTDTVKSDARKRRKARDLQRTAPAKAKPGEPLPQKFWWHDWEDIEKSRLAGPYERGMISTDRVYQAAHDFKATSKSWPPEVTNLWDKWRSYVGLLGTTPVWRRKDKLAKELAEDDAVLEDLDSDDEEPEEPSAGVERPPQSSSQPNIHNILEEVQYRNDGKLVEFISSMEMNTAIFLSSYIHDKGFVWSDGCLEGLPRILNFFLRFIRHNRLLPDPQHASSITATIELTELAIKELPLTSKIAKLYPDRFSNGALECWGEQSQHYVPLFLDSEIPSPASPAEDTDAEKISTPAAEDISTPAVVESDAAGSVGWGVHNQDNMGWESMQTWPEPINSSSHTSVPVVLEPSPFSFAAEEPDAAQDPASEPEQSWSLRKSNSLMDLLGPTALPLTHTPGVVESSMRRLKSVIMPVPTNLTTPESTYAAGVEHTLETTFAKVVFEPWFGWDGHKGHRFSEPTILTSSRGAVITLLPQERNPAAPSKEEGIHDMYKDEIVVLVEPKVAEMMAQGIGMGYGGVWVEIVRREEVEDENPDLEAARKLEDAKVMKYWYSDELMMIIPSFNL</sequence>
<organism evidence="1 2">
    <name type="scientific">Pluteus cervinus</name>
    <dbReference type="NCBI Taxonomy" id="181527"/>
    <lineage>
        <taxon>Eukaryota</taxon>
        <taxon>Fungi</taxon>
        <taxon>Dikarya</taxon>
        <taxon>Basidiomycota</taxon>
        <taxon>Agaricomycotina</taxon>
        <taxon>Agaricomycetes</taxon>
        <taxon>Agaricomycetidae</taxon>
        <taxon>Agaricales</taxon>
        <taxon>Pluteineae</taxon>
        <taxon>Pluteaceae</taxon>
        <taxon>Pluteus</taxon>
    </lineage>
</organism>
<accession>A0ACD3B168</accession>
<name>A0ACD3B168_9AGAR</name>
<keyword evidence="2" id="KW-1185">Reference proteome</keyword>
<protein>
    <submittedName>
        <fullName evidence="1">Uncharacterized protein</fullName>
    </submittedName>
</protein>
<proteinExistence type="predicted"/>
<gene>
    <name evidence="1" type="ORF">BDN72DRAFT_793464</name>
</gene>
<dbReference type="EMBL" id="ML208294">
    <property type="protein sequence ID" value="TFK71718.1"/>
    <property type="molecule type" value="Genomic_DNA"/>
</dbReference>